<dbReference type="PANTHER" id="PTHR15157:SF5">
    <property type="entry name" value="UV RADIATION RESISTANCE-ASSOCIATED GENE PROTEIN"/>
    <property type="match status" value="1"/>
</dbReference>
<evidence type="ECO:0000313" key="2">
    <source>
        <dbReference type="EMBL" id="KAF7275791.1"/>
    </source>
</evidence>
<dbReference type="Pfam" id="PF10186">
    <property type="entry name" value="ATG14"/>
    <property type="match status" value="1"/>
</dbReference>
<dbReference type="Proteomes" id="UP000625711">
    <property type="component" value="Unassembled WGS sequence"/>
</dbReference>
<reference evidence="2" key="1">
    <citation type="submission" date="2020-08" db="EMBL/GenBank/DDBJ databases">
        <title>Genome sequencing and assembly of the red palm weevil Rhynchophorus ferrugineus.</title>
        <authorList>
            <person name="Dias G.B."/>
            <person name="Bergman C.M."/>
            <person name="Manee M."/>
        </authorList>
    </citation>
    <scope>NUCLEOTIDE SEQUENCE</scope>
    <source>
        <strain evidence="2">AA-2017</strain>
        <tissue evidence="2">Whole larva</tissue>
    </source>
</reference>
<name>A0A834MBP1_RHYFE</name>
<dbReference type="GO" id="GO:0032991">
    <property type="term" value="C:protein-containing complex"/>
    <property type="evidence" value="ECO:0007669"/>
    <property type="project" value="UniProtKB-ARBA"/>
</dbReference>
<evidence type="ECO:0008006" key="4">
    <source>
        <dbReference type="Google" id="ProtNLM"/>
    </source>
</evidence>
<dbReference type="OrthoDB" id="72772at2759"/>
<dbReference type="InterPro" id="IPR018791">
    <property type="entry name" value="UV_resistance/autophagy_Atg14"/>
</dbReference>
<accession>A0A834MBP1</accession>
<evidence type="ECO:0000256" key="1">
    <source>
        <dbReference type="ARBA" id="ARBA00023054"/>
    </source>
</evidence>
<sequence>MSFVVSDFSLGRQRCRQWASLISQQLRLRHVDQIHAYNLPAEKRSSFYFTLHKTCMSSPFYTSEKICSKHPKWTELILRDVEGHISSVVIRIWKHARDNDEIIVTLGVHFSGLVYLGSKIADLHPRYFKLNTVIFSMQGGYFTSHTFIRNDLDGALPFQKHLNLIEKDNNELVLYRRVAIKAPKGEVQNTYTLDKLKQLHDLQRLIKNKNEEVKGVVEKIHKATECDQKKTNESSTSSDSVRFAPQLLTMNSLNKMLHSKPTKKEREKMQSVAKQIEESKFRIKLLSQERDKKKSQIRSLKQKHGQISDDNVNRQCNLTSAYHTLSKNIEKFKEYKHNYLRHKELFLHTTKQIQARQKQLLKELLFLYPIEKIPNENKYTMLGIYLPNSEILTDCSDPGISVVLGYLCHILIMCSMFLQVPLRYPVKHYGSRSVIYDHIWSLIPDKDREFPLYTKGKDKASFGYAVFLLNQNISQLRRFFYQWSTNELKETLKNMYSFLLGNDRNEVVASPFHEEVPKRLNADYSGPAESASSERLKEGGPLALDKLVSLSLSSSSSTNINDPLLETILEEIRQNRRSAEPAVVRSPSRRLSFFKSTTRHSKKEVVASRDGSSEALAVPEAYLNKQISKDVFDRFAAGLHSLPGDLEGLHKNNAGILVKDGVEEFKANSDPADAQRFDSIEQGTDPLDPSSGLHGAVTKSIRIRMGMNQPETKGISRSAGSYVDEQVNGLVRASLELGSDPLIHQTVGDTGAAQVPIRQPKFFEKWLRGDSNILLLPDGVVSDEELRASLQDVSRPLTARTDRLLSTNQSFNLVKHRNLD</sequence>
<proteinExistence type="predicted"/>
<comment type="caution">
    <text evidence="2">The sequence shown here is derived from an EMBL/GenBank/DDBJ whole genome shotgun (WGS) entry which is preliminary data.</text>
</comment>
<keyword evidence="1" id="KW-0175">Coiled coil</keyword>
<evidence type="ECO:0000313" key="3">
    <source>
        <dbReference type="Proteomes" id="UP000625711"/>
    </source>
</evidence>
<organism evidence="2 3">
    <name type="scientific">Rhynchophorus ferrugineus</name>
    <name type="common">Red palm weevil</name>
    <name type="synonym">Curculio ferrugineus</name>
    <dbReference type="NCBI Taxonomy" id="354439"/>
    <lineage>
        <taxon>Eukaryota</taxon>
        <taxon>Metazoa</taxon>
        <taxon>Ecdysozoa</taxon>
        <taxon>Arthropoda</taxon>
        <taxon>Hexapoda</taxon>
        <taxon>Insecta</taxon>
        <taxon>Pterygota</taxon>
        <taxon>Neoptera</taxon>
        <taxon>Endopterygota</taxon>
        <taxon>Coleoptera</taxon>
        <taxon>Polyphaga</taxon>
        <taxon>Cucujiformia</taxon>
        <taxon>Curculionidae</taxon>
        <taxon>Dryophthorinae</taxon>
        <taxon>Rhynchophorus</taxon>
    </lineage>
</organism>
<dbReference type="GO" id="GO:0000149">
    <property type="term" value="F:SNARE binding"/>
    <property type="evidence" value="ECO:0007669"/>
    <property type="project" value="TreeGrafter"/>
</dbReference>
<dbReference type="GO" id="GO:0035493">
    <property type="term" value="P:SNARE complex assembly"/>
    <property type="evidence" value="ECO:0007669"/>
    <property type="project" value="TreeGrafter"/>
</dbReference>
<dbReference type="EMBL" id="JAACXV010009108">
    <property type="protein sequence ID" value="KAF7275791.1"/>
    <property type="molecule type" value="Genomic_DNA"/>
</dbReference>
<dbReference type="AlphaFoldDB" id="A0A834MBP1"/>
<dbReference type="GO" id="GO:0005768">
    <property type="term" value="C:endosome"/>
    <property type="evidence" value="ECO:0007669"/>
    <property type="project" value="TreeGrafter"/>
</dbReference>
<dbReference type="GO" id="GO:0000323">
    <property type="term" value="C:lytic vacuole"/>
    <property type="evidence" value="ECO:0007669"/>
    <property type="project" value="TreeGrafter"/>
</dbReference>
<dbReference type="PANTHER" id="PTHR15157">
    <property type="entry name" value="UV RADIATION RESISTANCE-ASSOCIATED GENE PROTEIN"/>
    <property type="match status" value="1"/>
</dbReference>
<keyword evidence="3" id="KW-1185">Reference proteome</keyword>
<protein>
    <recommendedName>
        <fullName evidence="4">UV radiation resistance associated protein</fullName>
    </recommendedName>
</protein>
<gene>
    <name evidence="2" type="ORF">GWI33_011263</name>
</gene>